<protein>
    <submittedName>
        <fullName evidence="1">Uncharacterized protein</fullName>
    </submittedName>
</protein>
<name>C0NZ87_AJECG</name>
<evidence type="ECO:0000313" key="1">
    <source>
        <dbReference type="EMBL" id="EEH03135.1"/>
    </source>
</evidence>
<dbReference type="InParanoid" id="C0NZ87"/>
<dbReference type="HOGENOM" id="CLU_1991990_0_0_1"/>
<dbReference type="EMBL" id="GG663378">
    <property type="protein sequence ID" value="EEH03135.1"/>
    <property type="molecule type" value="Genomic_DNA"/>
</dbReference>
<dbReference type="RefSeq" id="XP_045283616.1">
    <property type="nucleotide sequence ID" value="XM_045435516.1"/>
</dbReference>
<dbReference type="Proteomes" id="UP000001631">
    <property type="component" value="Unassembled WGS sequence"/>
</dbReference>
<proteinExistence type="predicted"/>
<organism evidence="1 2">
    <name type="scientific">Ajellomyces capsulatus (strain G186AR / H82 / ATCC MYA-2454 / RMSCC 2432)</name>
    <name type="common">Darling's disease fungus</name>
    <name type="synonym">Histoplasma capsulatum</name>
    <dbReference type="NCBI Taxonomy" id="447093"/>
    <lineage>
        <taxon>Eukaryota</taxon>
        <taxon>Fungi</taxon>
        <taxon>Dikarya</taxon>
        <taxon>Ascomycota</taxon>
        <taxon>Pezizomycotina</taxon>
        <taxon>Eurotiomycetes</taxon>
        <taxon>Eurotiomycetidae</taxon>
        <taxon>Onygenales</taxon>
        <taxon>Ajellomycetaceae</taxon>
        <taxon>Histoplasma</taxon>
    </lineage>
</organism>
<keyword evidence="2" id="KW-1185">Reference proteome</keyword>
<sequence length="125" mass="13705">MKRRRRRLGSASTPQPCIRATTGIYCNQLRLNLTGHTTVCTADTPSYCTNVVSAVIKTNINSEHRIDATRKLSRRVPLERARYLSGCRPGGLARDAAFCPRDVARCHLATPSDIPVSQLEGTPVA</sequence>
<accession>C0NZ87</accession>
<gene>
    <name evidence="1" type="ORF">HCBG_08467</name>
</gene>
<dbReference type="GeneID" id="69041483"/>
<reference evidence="1" key="1">
    <citation type="submission" date="2009-02" db="EMBL/GenBank/DDBJ databases">
        <title>The Genome Sequence of Ajellomyces capsulatus strain G186AR.</title>
        <authorList>
            <consortium name="The Broad Institute Genome Sequencing Platform"/>
            <person name="Champion M."/>
            <person name="Cuomo C."/>
            <person name="Ma L.-J."/>
            <person name="Henn M.R."/>
            <person name="Sil A."/>
            <person name="Goldman B."/>
            <person name="Young S.K."/>
            <person name="Kodira C.D."/>
            <person name="Zeng Q."/>
            <person name="Koehrsen M."/>
            <person name="Alvarado L."/>
            <person name="Berlin A."/>
            <person name="Borenstein D."/>
            <person name="Chen Z."/>
            <person name="Engels R."/>
            <person name="Freedman E."/>
            <person name="Gellesch M."/>
            <person name="Goldberg J."/>
            <person name="Griggs A."/>
            <person name="Gujja S."/>
            <person name="Heiman D."/>
            <person name="Hepburn T."/>
            <person name="Howarth C."/>
            <person name="Jen D."/>
            <person name="Larson L."/>
            <person name="Lewis B."/>
            <person name="Mehta T."/>
            <person name="Park D."/>
            <person name="Pearson M."/>
            <person name="Roberts A."/>
            <person name="Saif S."/>
            <person name="Shea T."/>
            <person name="Shenoy N."/>
            <person name="Sisk P."/>
            <person name="Stolte C."/>
            <person name="Sykes S."/>
            <person name="Walk T."/>
            <person name="White J."/>
            <person name="Yandava C."/>
            <person name="Klein B."/>
            <person name="McEwen J.G."/>
            <person name="Puccia R."/>
            <person name="Goldman G.H."/>
            <person name="Felipe M.S."/>
            <person name="Nino-Vega G."/>
            <person name="San-Blas G."/>
            <person name="Taylor J."/>
            <person name="Mendoza L."/>
            <person name="Galagan J."/>
            <person name="Nusbaum C."/>
            <person name="Birren B."/>
        </authorList>
    </citation>
    <scope>NUCLEOTIDE SEQUENCE</scope>
    <source>
        <strain evidence="1">G186AR</strain>
    </source>
</reference>
<dbReference type="AlphaFoldDB" id="C0NZ87"/>
<evidence type="ECO:0000313" key="2">
    <source>
        <dbReference type="Proteomes" id="UP000001631"/>
    </source>
</evidence>